<dbReference type="RefSeq" id="WP_093210429.1">
    <property type="nucleotide sequence ID" value="NZ_FNFL01000001.1"/>
</dbReference>
<evidence type="ECO:0000313" key="1">
    <source>
        <dbReference type="EMBL" id="SDJ68594.1"/>
    </source>
</evidence>
<dbReference type="AlphaFoldDB" id="A0A1G8VRH3"/>
<gene>
    <name evidence="1" type="ORF">SAMN05216243_0300</name>
</gene>
<dbReference type="InterPro" id="IPR019699">
    <property type="entry name" value="DUF2584"/>
</dbReference>
<organism evidence="1 2">
    <name type="scientific">Sediminibacillus albus</name>
    <dbReference type="NCBI Taxonomy" id="407036"/>
    <lineage>
        <taxon>Bacteria</taxon>
        <taxon>Bacillati</taxon>
        <taxon>Bacillota</taxon>
        <taxon>Bacilli</taxon>
        <taxon>Bacillales</taxon>
        <taxon>Bacillaceae</taxon>
        <taxon>Sediminibacillus</taxon>
    </lineage>
</organism>
<evidence type="ECO:0008006" key="3">
    <source>
        <dbReference type="Google" id="ProtNLM"/>
    </source>
</evidence>
<evidence type="ECO:0000313" key="2">
    <source>
        <dbReference type="Proteomes" id="UP000198694"/>
    </source>
</evidence>
<protein>
    <recommendedName>
        <fullName evidence="3">DUF2584 domain-containing protein</fullName>
    </recommendedName>
</protein>
<accession>A0A1G8VRH3</accession>
<keyword evidence="2" id="KW-1185">Reference proteome</keyword>
<dbReference type="STRING" id="407036.SAMN05216243_0300"/>
<dbReference type="EMBL" id="FNFL01000001">
    <property type="protein sequence ID" value="SDJ68594.1"/>
    <property type="molecule type" value="Genomic_DNA"/>
</dbReference>
<dbReference type="Pfam" id="PF10763">
    <property type="entry name" value="DUF2584"/>
    <property type="match status" value="1"/>
</dbReference>
<dbReference type="SUPFAM" id="SSF88697">
    <property type="entry name" value="PUA domain-like"/>
    <property type="match status" value="1"/>
</dbReference>
<dbReference type="InterPro" id="IPR015947">
    <property type="entry name" value="PUA-like_sf"/>
</dbReference>
<name>A0A1G8VRH3_9BACI</name>
<proteinExistence type="predicted"/>
<dbReference type="Proteomes" id="UP000198694">
    <property type="component" value="Unassembled WGS sequence"/>
</dbReference>
<dbReference type="Gene3D" id="2.40.240.20">
    <property type="entry name" value="Hypothetical PUA domain-like, domain 1"/>
    <property type="match status" value="1"/>
</dbReference>
<reference evidence="1 2" key="1">
    <citation type="submission" date="2016-10" db="EMBL/GenBank/DDBJ databases">
        <authorList>
            <person name="de Groot N.N."/>
        </authorList>
    </citation>
    <scope>NUCLEOTIDE SEQUENCE [LARGE SCALE GENOMIC DNA]</scope>
    <source>
        <strain evidence="1 2">CGMCC 1.6502</strain>
    </source>
</reference>
<dbReference type="OrthoDB" id="2361576at2"/>
<sequence>MPMPMSIEWKLLTHGKEKRLENKENMFEIEFEGYKLFPLNQVIEIKRHHDSDQIGNGKIVELTWKNESTRCTYQLLSLYNVN</sequence>